<reference evidence="1 2" key="1">
    <citation type="journal article" date="2019" name="Int. J. Syst. Evol. Microbiol.">
        <title>The Global Catalogue of Microorganisms (GCM) 10K type strain sequencing project: providing services to taxonomists for standard genome sequencing and annotation.</title>
        <authorList>
            <consortium name="The Broad Institute Genomics Platform"/>
            <consortium name="The Broad Institute Genome Sequencing Center for Infectious Disease"/>
            <person name="Wu L."/>
            <person name="Ma J."/>
        </authorList>
    </citation>
    <scope>NUCLEOTIDE SEQUENCE [LARGE SCALE GENOMIC DNA]</scope>
    <source>
        <strain evidence="1 2">JCM 9650</strain>
    </source>
</reference>
<evidence type="ECO:0000313" key="1">
    <source>
        <dbReference type="EMBL" id="GAA2924534.1"/>
    </source>
</evidence>
<sequence length="185" mass="19714">MTDGGQDEDPAALRGLAPRRHLPSTAIACRRSRTGSARAAARWARVLFTLGATVGHHRIRPAGLCGQQGPKVVVTGYADLTGIELPEDAAQGVLARHPVAAKEWVVGQADGGQFLRRRTSAPLRRHGDRAWPDGVIAQTTRASSEESRYRTPQAPLGSVTDSNWATKQRTCSLAAPLPRASIQGA</sequence>
<evidence type="ECO:0008006" key="3">
    <source>
        <dbReference type="Google" id="ProtNLM"/>
    </source>
</evidence>
<dbReference type="Proteomes" id="UP001501423">
    <property type="component" value="Unassembled WGS sequence"/>
</dbReference>
<accession>A0ABN3WT54</accession>
<organism evidence="1 2">
    <name type="scientific">Streptomyces erythrogriseus</name>
    <dbReference type="NCBI Taxonomy" id="284027"/>
    <lineage>
        <taxon>Bacteria</taxon>
        <taxon>Bacillati</taxon>
        <taxon>Actinomycetota</taxon>
        <taxon>Actinomycetes</taxon>
        <taxon>Kitasatosporales</taxon>
        <taxon>Streptomycetaceae</taxon>
        <taxon>Streptomyces</taxon>
        <taxon>Streptomyces griseoincarnatus group</taxon>
    </lineage>
</organism>
<evidence type="ECO:0000313" key="2">
    <source>
        <dbReference type="Proteomes" id="UP001501423"/>
    </source>
</evidence>
<gene>
    <name evidence="1" type="ORF">GCM10010478_26280</name>
</gene>
<name>A0ABN3WT54_9ACTN</name>
<dbReference type="EMBL" id="BAAAVA010000025">
    <property type="protein sequence ID" value="GAA2924534.1"/>
    <property type="molecule type" value="Genomic_DNA"/>
</dbReference>
<comment type="caution">
    <text evidence="1">The sequence shown here is derived from an EMBL/GenBank/DDBJ whole genome shotgun (WGS) entry which is preliminary data.</text>
</comment>
<keyword evidence="2" id="KW-1185">Reference proteome</keyword>
<protein>
    <recommendedName>
        <fullName evidence="3">AMP-binding enzyme C-terminal domain-containing protein</fullName>
    </recommendedName>
</protein>
<proteinExistence type="predicted"/>